<dbReference type="PANTHER" id="PTHR43788:SF6">
    <property type="entry name" value="DNA HELICASE B"/>
    <property type="match status" value="1"/>
</dbReference>
<keyword evidence="3" id="KW-0347">Helicase</keyword>
<comment type="catalytic activity">
    <reaction evidence="3">
        <text>ATP + H2O = ADP + phosphate + H(+)</text>
        <dbReference type="Rhea" id="RHEA:13065"/>
        <dbReference type="ChEBI" id="CHEBI:15377"/>
        <dbReference type="ChEBI" id="CHEBI:15378"/>
        <dbReference type="ChEBI" id="CHEBI:30616"/>
        <dbReference type="ChEBI" id="CHEBI:43474"/>
        <dbReference type="ChEBI" id="CHEBI:456216"/>
        <dbReference type="EC" id="5.6.2.3"/>
    </reaction>
</comment>
<keyword evidence="3" id="KW-0540">Nuclease</keyword>
<dbReference type="InterPro" id="IPR050534">
    <property type="entry name" value="Coronavir_polyprotein_1ab"/>
</dbReference>
<reference evidence="5" key="1">
    <citation type="submission" date="2024-06" db="EMBL/GenBank/DDBJ databases">
        <title>Genome sequence of Vogesella sp. MAHUQ-64.</title>
        <authorList>
            <person name="Huq M.A."/>
        </authorList>
    </citation>
    <scope>NUCLEOTIDE SEQUENCE</scope>
    <source>
        <strain evidence="5">MAHUQ-64</strain>
    </source>
</reference>
<evidence type="ECO:0000256" key="2">
    <source>
        <dbReference type="ARBA" id="ARBA00022840"/>
    </source>
</evidence>
<evidence type="ECO:0000256" key="1">
    <source>
        <dbReference type="ARBA" id="ARBA00022741"/>
    </source>
</evidence>
<dbReference type="EC" id="5.6.2.3" evidence="3"/>
<dbReference type="Proteomes" id="UP001433638">
    <property type="component" value="Unassembled WGS sequence"/>
</dbReference>
<feature type="binding site" evidence="3">
    <location>
        <begin position="148"/>
        <end position="155"/>
    </location>
    <ligand>
        <name>ATP</name>
        <dbReference type="ChEBI" id="CHEBI:30616"/>
    </ligand>
</feature>
<dbReference type="InterPro" id="IPR027417">
    <property type="entry name" value="P-loop_NTPase"/>
</dbReference>
<keyword evidence="3" id="KW-0234">DNA repair</keyword>
<dbReference type="Pfam" id="PF13538">
    <property type="entry name" value="UvrD_C_2"/>
    <property type="match status" value="1"/>
</dbReference>
<keyword evidence="3" id="KW-0269">Exonuclease</keyword>
<dbReference type="CDD" id="cd17933">
    <property type="entry name" value="DEXSc_RecD-like"/>
    <property type="match status" value="1"/>
</dbReference>
<dbReference type="CDD" id="cd18809">
    <property type="entry name" value="SF1_C_RecD"/>
    <property type="match status" value="1"/>
</dbReference>
<dbReference type="RefSeq" id="WP_349583730.1">
    <property type="nucleotide sequence ID" value="NZ_JBEFLD010000002.1"/>
</dbReference>
<comment type="miscellaneous">
    <text evidence="3">In the RecBCD complex, RecB has a slow 3'-5' helicase, an exonuclease activity and loads RecA onto ssDNA, RecD has a fast 5'-3' helicase activity, while RecC stimulates the ATPase and processivity of the RecB helicase and contributes to recognition of the Chi site.</text>
</comment>
<feature type="domain" description="UvrD-like helicase C-terminal" evidence="4">
    <location>
        <begin position="495"/>
        <end position="541"/>
    </location>
</feature>
<dbReference type="HAMAP" id="MF_01487">
    <property type="entry name" value="RecD"/>
    <property type="match status" value="1"/>
</dbReference>
<dbReference type="EMBL" id="JBEFLD010000002">
    <property type="protein sequence ID" value="MEQ6289537.1"/>
    <property type="molecule type" value="Genomic_DNA"/>
</dbReference>
<comment type="caution">
    <text evidence="5">The sequence shown here is derived from an EMBL/GenBank/DDBJ whole genome shotgun (WGS) entry which is preliminary data.</text>
</comment>
<accession>A0ABV1M004</accession>
<organism evidence="5 6">
    <name type="scientific">Vogesella oryzagri</name>
    <dbReference type="NCBI Taxonomy" id="3160864"/>
    <lineage>
        <taxon>Bacteria</taxon>
        <taxon>Pseudomonadati</taxon>
        <taxon>Pseudomonadota</taxon>
        <taxon>Betaproteobacteria</taxon>
        <taxon>Neisseriales</taxon>
        <taxon>Chromobacteriaceae</taxon>
        <taxon>Vogesella</taxon>
    </lineage>
</organism>
<keyword evidence="3" id="KW-0227">DNA damage</keyword>
<protein>
    <recommendedName>
        <fullName evidence="3">RecBCD enzyme subunit RecD</fullName>
        <ecNumber evidence="3">5.6.2.3</ecNumber>
    </recommendedName>
    <alternativeName>
        <fullName evidence="3">DNA 5'-3' helicase subunit RecD</fullName>
    </alternativeName>
    <alternativeName>
        <fullName evidence="3">Exonuclease V subunit RecD</fullName>
        <shortName evidence="3">ExoV subunit RecD</shortName>
    </alternativeName>
    <alternativeName>
        <fullName evidence="3">Helicase/nuclease RecBCD subunit RecD</fullName>
    </alternativeName>
</protein>
<evidence type="ECO:0000256" key="3">
    <source>
        <dbReference type="HAMAP-Rule" id="MF_01487"/>
    </source>
</evidence>
<dbReference type="SUPFAM" id="SSF52540">
    <property type="entry name" value="P-loop containing nucleoside triphosphate hydrolases"/>
    <property type="match status" value="2"/>
</dbReference>
<keyword evidence="3" id="KW-0238">DNA-binding</keyword>
<dbReference type="PANTHER" id="PTHR43788">
    <property type="entry name" value="DNA2/NAM7 HELICASE FAMILY MEMBER"/>
    <property type="match status" value="1"/>
</dbReference>
<evidence type="ECO:0000313" key="5">
    <source>
        <dbReference type="EMBL" id="MEQ6289537.1"/>
    </source>
</evidence>
<keyword evidence="2 3" id="KW-0067">ATP-binding</keyword>
<dbReference type="Pfam" id="PF13245">
    <property type="entry name" value="AAA_19"/>
    <property type="match status" value="1"/>
</dbReference>
<keyword evidence="3 5" id="KW-0378">Hydrolase</keyword>
<comment type="function">
    <text evidence="3">A helicase/nuclease that prepares dsDNA breaks (DSB) for recombinational DNA repair. Binds to DSBs and unwinds DNA via a highly rapid and processive ATP-dependent bidirectional helicase activity. Unwinds dsDNA until it encounters a Chi (crossover hotspot instigator) sequence from the 3' direction. Cuts ssDNA a few nucleotides 3' to the Chi site. The properties and activities of the enzyme are changed at Chi. The Chi-altered holoenzyme produces a long 3'-ssDNA overhang and facilitates RecA-binding to the ssDNA for homologous DNA recombination and repair. Holoenzyme degrades any linearized DNA that is unable to undergo homologous recombination. In the holoenzyme this subunit has ssDNA-dependent ATPase and 5'-3' helicase activity. When added to pre-assembled RecBC greatly stimulates nuclease activity and augments holoenzyme processivity. Negatively regulates the RecA-loading ability of RecBCD.</text>
</comment>
<dbReference type="InterPro" id="IPR006344">
    <property type="entry name" value="RecD"/>
</dbReference>
<keyword evidence="3" id="KW-0413">Isomerase</keyword>
<dbReference type="Gene3D" id="3.40.50.300">
    <property type="entry name" value="P-loop containing nucleotide triphosphate hydrolases"/>
    <property type="match status" value="3"/>
</dbReference>
<comment type="similarity">
    <text evidence="3">Belongs to the RecD family.</text>
</comment>
<keyword evidence="1 3" id="KW-0547">Nucleotide-binding</keyword>
<keyword evidence="6" id="KW-1185">Reference proteome</keyword>
<dbReference type="GO" id="GO:0008854">
    <property type="term" value="F:exodeoxyribonuclease V activity"/>
    <property type="evidence" value="ECO:0007669"/>
    <property type="project" value="UniProtKB-EC"/>
</dbReference>
<comment type="subunit">
    <text evidence="3">Heterotrimer of RecB, RecC and RecD. All subunits contribute to DNA-binding.</text>
</comment>
<dbReference type="InterPro" id="IPR027785">
    <property type="entry name" value="UvrD-like_helicase_C"/>
</dbReference>
<name>A0ABV1M004_9NEIS</name>
<evidence type="ECO:0000313" key="6">
    <source>
        <dbReference type="Proteomes" id="UP001433638"/>
    </source>
</evidence>
<proteinExistence type="inferred from homology"/>
<sequence>MNAITTESFLPAQLAGLFARLDPQHGPALQPLLQRLVNAQAAGHVCLAGLSGDDFALLRQTPLAGKPGEYTPLIVDAGGRLYFARQWRDEEQLAAALATLARDPQPLPASAAQIDALLTSLFGPPGAPDWQRLAARLALQRRFLTISGGPGTGKTTTVVRLLAALAALSPRPLVMAMAAPTGKAAARLTESVRAARDALPVADAVRAQLPDKAQTLHRLIGLVPGTARPRQHAANPLPLDVLVVDEASMVDLSLMAQTVAALPAHARLILLGDKDQLASVDAGAVLGDICSRQAWRSDTAAALAAQGFAVPGVVDDAALLADSVVVLSKSHRFGEHSGIGQLARAVNAADVPAVRALLAGDSLPDVQQLGALPDGCGLLAQRAAYWQALDAGAAPAALFAAFGEFMLLAAERHTVASINSAIETELERQGRKPAGSDWYPGRPVMVTRNDYSIGLFNGDIGLTVQQGERLRVLFPTPDGDWREVAPARLPEHDTVYAMTVHKSQGSEFGSVWLALPAAPSATLTRALVYTAITRARRQFVLAGSTAVLLAGVEFAPPRQTGLAERLWGRG</sequence>
<evidence type="ECO:0000259" key="4">
    <source>
        <dbReference type="Pfam" id="PF13538"/>
    </source>
</evidence>
<dbReference type="NCBIfam" id="TIGR01447">
    <property type="entry name" value="recD"/>
    <property type="match status" value="1"/>
</dbReference>
<gene>
    <name evidence="3 5" type="primary">recD</name>
    <name evidence="5" type="ORF">ABNW52_02805</name>
</gene>